<proteinExistence type="inferred from homology"/>
<dbReference type="InterPro" id="IPR003481">
    <property type="entry name" value="FliD_N"/>
</dbReference>
<accession>A8MJP0</accession>
<keyword evidence="3" id="KW-0175">Coiled coil</keyword>
<evidence type="ECO:0000256" key="4">
    <source>
        <dbReference type="ARBA" id="ARBA00023143"/>
    </source>
</evidence>
<keyword evidence="5" id="KW-0964">Secreted</keyword>
<dbReference type="eggNOG" id="COG1345">
    <property type="taxonomic scope" value="Bacteria"/>
</dbReference>
<evidence type="ECO:0000259" key="7">
    <source>
        <dbReference type="Pfam" id="PF07195"/>
    </source>
</evidence>
<dbReference type="HOGENOM" id="CLU_015182_0_2_9"/>
<comment type="subunit">
    <text evidence="2 5">Homopentamer.</text>
</comment>
<name>A8MJP0_ALKOO</name>
<keyword evidence="8" id="KW-0282">Flagellum</keyword>
<evidence type="ECO:0000313" key="8">
    <source>
        <dbReference type="EMBL" id="ABW20022.1"/>
    </source>
</evidence>
<dbReference type="GO" id="GO:0071973">
    <property type="term" value="P:bacterial-type flagellum-dependent cell motility"/>
    <property type="evidence" value="ECO:0007669"/>
    <property type="project" value="TreeGrafter"/>
</dbReference>
<keyword evidence="4 5" id="KW-0975">Bacterial flagellum</keyword>
<protein>
    <recommendedName>
        <fullName evidence="5">Flagellar hook-associated protein 2</fullName>
        <shortName evidence="5">HAP2</shortName>
    </recommendedName>
    <alternativeName>
        <fullName evidence="5">Flagellar cap protein</fullName>
    </alternativeName>
</protein>
<feature type="domain" description="Flagellar hook-associated protein 2 C-terminal" evidence="7">
    <location>
        <begin position="358"/>
        <end position="651"/>
    </location>
</feature>
<gene>
    <name evidence="8" type="ordered locus">Clos_2490</name>
</gene>
<dbReference type="GO" id="GO:0009424">
    <property type="term" value="C:bacterial-type flagellum hook"/>
    <property type="evidence" value="ECO:0007669"/>
    <property type="project" value="UniProtKB-UniRule"/>
</dbReference>
<dbReference type="Pfam" id="PF07196">
    <property type="entry name" value="Flagellin_IN"/>
    <property type="match status" value="1"/>
</dbReference>
<evidence type="ECO:0000259" key="6">
    <source>
        <dbReference type="Pfam" id="PF02465"/>
    </source>
</evidence>
<sequence length="662" mass="72212">MRLGGIASGMDTEKMVKELMNAEKVRVNKYYRQQESIKWKQEALNTTNKVLADFILKARSGFGLTSTSSTGSIINRGTDSFDWVKKASSSNESLVKATATANAMEGQHTLEVLTLAEVARFTSGKLDLNSDGTFKSAGSFTIKNGTTDPAKKIEVKIENAKVIGGELQGDLNFAEGNALVLDINGTKIKIDEDFTQKGDPQQALLEHIENALGGQEIIVEAEDGKLKFTSTNPEKAITINVTAEKEDLSAEDKAALVSKLGLKNGTTKGTTISDVVKQINDSDVGLRASYDSKVGKLMITSKAQGSDQSINFDAFTGTLDSTLFTGPAAKNEAGSDAKFWFNAGELTEADRIGEVGIIKQSSNNFTLYGINIQLQNIQPGNKVTINVESNVDGVMDKVKGFVEEYNALIDVLNGLLKEKTHKGYTPLIQEEREAMKDKEIELWEAKAKSGLLNNDATITRMLQNMRSGLYENVHGGWKTGEDKNDFKLSGFSHITQIGITTGNYQSGGKLEIDEAKLRQAIIDNPDGVVNLLFKKPESTNVKGPDGKIDGKLVAEKRANSGLVERLFDDMITGMQDIVRRSGTGDNASLYRSVQSNMLIDFVTSGSISLLDKDLTSVGSRITREESLLVSKETRYWNQFTAMEKAMQKMNSQSSWLSAQMGM</sequence>
<dbReference type="Pfam" id="PF07195">
    <property type="entry name" value="FliD_C"/>
    <property type="match status" value="1"/>
</dbReference>
<evidence type="ECO:0000256" key="5">
    <source>
        <dbReference type="RuleBase" id="RU362066"/>
    </source>
</evidence>
<comment type="subcellular location">
    <subcellularLocation>
        <location evidence="5">Secreted</location>
    </subcellularLocation>
    <subcellularLocation>
        <location evidence="5">Bacterial flagellum</location>
    </subcellularLocation>
</comment>
<dbReference type="InterPro" id="IPR010809">
    <property type="entry name" value="FliD_C"/>
</dbReference>
<comment type="function">
    <text evidence="5">Required for morphogenesis and for the elongation of the flagellar filament by facilitating polymerization of the flagellin monomers at the tip of growing filament. Forms a capping structure, which prevents flagellin subunits (transported through the central channel of the flagellum) from leaking out without polymerization at the distal end.</text>
</comment>
<dbReference type="InterPro" id="IPR010810">
    <property type="entry name" value="Flagellin_hook_IN_motif"/>
</dbReference>
<keyword evidence="8" id="KW-0966">Cell projection</keyword>
<dbReference type="EMBL" id="CP000853">
    <property type="protein sequence ID" value="ABW20022.1"/>
    <property type="molecule type" value="Genomic_DNA"/>
</dbReference>
<dbReference type="Pfam" id="PF02465">
    <property type="entry name" value="FliD_N"/>
    <property type="match status" value="1"/>
</dbReference>
<evidence type="ECO:0000256" key="2">
    <source>
        <dbReference type="ARBA" id="ARBA00011255"/>
    </source>
</evidence>
<dbReference type="AlphaFoldDB" id="A8MJP0"/>
<dbReference type="KEGG" id="aoe:Clos_2490"/>
<evidence type="ECO:0000313" key="9">
    <source>
        <dbReference type="Proteomes" id="UP000000269"/>
    </source>
</evidence>
<evidence type="ECO:0000256" key="3">
    <source>
        <dbReference type="ARBA" id="ARBA00023054"/>
    </source>
</evidence>
<dbReference type="InterPro" id="IPR040026">
    <property type="entry name" value="FliD"/>
</dbReference>
<dbReference type="STRING" id="350688.Clos_2490"/>
<keyword evidence="9" id="KW-1185">Reference proteome</keyword>
<dbReference type="PANTHER" id="PTHR30288">
    <property type="entry name" value="FLAGELLAR CAP/ASSEMBLY PROTEIN FLID"/>
    <property type="match status" value="1"/>
</dbReference>
<dbReference type="Proteomes" id="UP000000269">
    <property type="component" value="Chromosome"/>
</dbReference>
<evidence type="ECO:0000256" key="1">
    <source>
        <dbReference type="ARBA" id="ARBA00009764"/>
    </source>
</evidence>
<dbReference type="PANTHER" id="PTHR30288:SF0">
    <property type="entry name" value="FLAGELLAR HOOK-ASSOCIATED PROTEIN 2"/>
    <property type="match status" value="1"/>
</dbReference>
<dbReference type="GO" id="GO:0009421">
    <property type="term" value="C:bacterial-type flagellum filament cap"/>
    <property type="evidence" value="ECO:0007669"/>
    <property type="project" value="InterPro"/>
</dbReference>
<dbReference type="GO" id="GO:0007155">
    <property type="term" value="P:cell adhesion"/>
    <property type="evidence" value="ECO:0007669"/>
    <property type="project" value="InterPro"/>
</dbReference>
<dbReference type="OrthoDB" id="9776025at2"/>
<reference evidence="9" key="1">
    <citation type="submission" date="2007-10" db="EMBL/GenBank/DDBJ databases">
        <title>Complete genome of Alkaliphilus oremlandii OhILAs.</title>
        <authorList>
            <person name="Copeland A."/>
            <person name="Lucas S."/>
            <person name="Lapidus A."/>
            <person name="Barry K."/>
            <person name="Detter J.C."/>
            <person name="Glavina del Rio T."/>
            <person name="Hammon N."/>
            <person name="Israni S."/>
            <person name="Dalin E."/>
            <person name="Tice H."/>
            <person name="Pitluck S."/>
            <person name="Chain P."/>
            <person name="Malfatti S."/>
            <person name="Shin M."/>
            <person name="Vergez L."/>
            <person name="Schmutz J."/>
            <person name="Larimer F."/>
            <person name="Land M."/>
            <person name="Hauser L."/>
            <person name="Kyrpides N."/>
            <person name="Mikhailova N."/>
            <person name="Stolz J.F."/>
            <person name="Dawson A."/>
            <person name="Fisher E."/>
            <person name="Crable B."/>
            <person name="Perera E."/>
            <person name="Lisak J."/>
            <person name="Ranganathan M."/>
            <person name="Basu P."/>
            <person name="Richardson P."/>
        </authorList>
    </citation>
    <scope>NUCLEOTIDE SEQUENCE [LARGE SCALE GENOMIC DNA]</scope>
    <source>
        <strain evidence="9">OhILAs</strain>
    </source>
</reference>
<dbReference type="RefSeq" id="WP_012160329.1">
    <property type="nucleotide sequence ID" value="NC_009922.1"/>
</dbReference>
<keyword evidence="8" id="KW-0969">Cilium</keyword>
<organism evidence="8 9">
    <name type="scientific">Alkaliphilus oremlandii (strain OhILAs)</name>
    <name type="common">Clostridium oremlandii (strain OhILAs)</name>
    <dbReference type="NCBI Taxonomy" id="350688"/>
    <lineage>
        <taxon>Bacteria</taxon>
        <taxon>Bacillati</taxon>
        <taxon>Bacillota</taxon>
        <taxon>Clostridia</taxon>
        <taxon>Peptostreptococcales</taxon>
        <taxon>Natronincolaceae</taxon>
        <taxon>Alkaliphilus</taxon>
    </lineage>
</organism>
<dbReference type="GO" id="GO:0005576">
    <property type="term" value="C:extracellular region"/>
    <property type="evidence" value="ECO:0007669"/>
    <property type="project" value="UniProtKB-SubCell"/>
</dbReference>
<feature type="domain" description="Flagellar hook-associated protein 2 N-terminal" evidence="6">
    <location>
        <begin position="8"/>
        <end position="117"/>
    </location>
</feature>
<comment type="similarity">
    <text evidence="1 5">Belongs to the FliD family.</text>
</comment>